<name>C4R3H9_KOMPG</name>
<dbReference type="Proteomes" id="UP000000314">
    <property type="component" value="Chromosome 3"/>
</dbReference>
<dbReference type="RefSeq" id="XP_002492294.1">
    <property type="nucleotide sequence ID" value="XM_002492249.1"/>
</dbReference>
<sequence>MLNQKQWIVKQLKRSKSLSEEEKGEVWNQIQAVLVEAIRKKKEDVNDWERQGLPFFDKCDLQLCCEKDNDEPVLQGNNVDPIIDTTQRVAVSTDSPGDLPMDDEEDSEDNFEKEEVEQIDRNHEANENAEPQNDGTIVTLGNEEEMVDEQSKDELSDKSIEDLNKTPIEESDIEPAKKSEVQYVDNIKKDVIESEQASSTEEQHKSAEEIFEVPESQTVLVDQIEQTEKSQLEDLQESQHRILETKDTNSDNKIATTGDYDERSAEQEDKQSHATNQSATENKGALGATNDSIHDQDHEMVDRDPTSRIEVIKFRAFPRKGYLDRVTGSSGGVAISIQNQTEVSTFFNGQPNLNPDAQFLNPSETQSEPQVTNQLSEDPHDFPHKTSMKSSQHSPARSPINSPSKPISSATNSPKKSPNRTRTESPIIVPPGKPDSKFSPANAATTHSNKSFVNSSLNSSSNSLTELSSKSPARSPGSHNFQTSQAPSQSNLPTFTPAVVTSQSPVLSHSQSADYDDVSTHGIDSKTKDGSPTSPKGSPTASLPSSGPNLNPDNSLFGRESAPNSQQLSNTVTNEVDKLNLKKQVELLRRHFVNISSRSDDLAMQQEIESIFEKTAAIKDLEKRVVFKTVCSQVLVKLFLKRSYFSTEVLPYLQFIAENRSTFDLYQEQDSYEYHLCLLTCYYIYHRMEPELDKFAQCIVDRIEALDSKLDSQANQPLPMLLCKIGLSILYAFLDRNYHDLFKSCFELVTIIDTEDHAAGKQFRLQSIRFSLATFLDREREKAITVIQQKFTEIPLRVLIFELRFYSEDECLGFLDSLNLLNKLKEPQNESDDLILRF</sequence>
<feature type="compositionally biased region" description="Polar residues" evidence="1">
    <location>
        <begin position="562"/>
        <end position="573"/>
    </location>
</feature>
<dbReference type="KEGG" id="ppa:PAS_chr3_0083"/>
<evidence type="ECO:0000256" key="1">
    <source>
        <dbReference type="SAM" id="MobiDB-lite"/>
    </source>
</evidence>
<feature type="compositionally biased region" description="Basic and acidic residues" evidence="1">
    <location>
        <begin position="149"/>
        <end position="192"/>
    </location>
</feature>
<dbReference type="HOGENOM" id="CLU_339215_0_0_1"/>
<feature type="compositionally biased region" description="Low complexity" evidence="1">
    <location>
        <begin position="398"/>
        <end position="409"/>
    </location>
</feature>
<feature type="region of interest" description="Disordered" evidence="1">
    <location>
        <begin position="346"/>
        <end position="573"/>
    </location>
</feature>
<feature type="compositionally biased region" description="Basic and acidic residues" evidence="1">
    <location>
        <begin position="116"/>
        <end position="126"/>
    </location>
</feature>
<dbReference type="AlphaFoldDB" id="C4R3H9"/>
<feature type="compositionally biased region" description="Basic and acidic residues" evidence="1">
    <location>
        <begin position="292"/>
        <end position="304"/>
    </location>
</feature>
<proteinExistence type="predicted"/>
<protein>
    <submittedName>
        <fullName evidence="2">Uncharacterized protein</fullName>
    </submittedName>
</protein>
<feature type="compositionally biased region" description="Polar residues" evidence="1">
    <location>
        <begin position="346"/>
        <end position="376"/>
    </location>
</feature>
<feature type="compositionally biased region" description="Low complexity" evidence="1">
    <location>
        <begin position="448"/>
        <end position="471"/>
    </location>
</feature>
<feature type="region of interest" description="Disordered" evidence="1">
    <location>
        <begin position="91"/>
        <end position="304"/>
    </location>
</feature>
<evidence type="ECO:0000313" key="2">
    <source>
        <dbReference type="EMBL" id="CAY70014.1"/>
    </source>
</evidence>
<gene>
    <name evidence="2" type="ordered locus">PAS_chr3_0083</name>
</gene>
<feature type="compositionally biased region" description="Acidic residues" evidence="1">
    <location>
        <begin position="100"/>
        <end position="115"/>
    </location>
</feature>
<reference evidence="2 3" key="1">
    <citation type="journal article" date="2009" name="Nat. Biotechnol.">
        <title>Genome sequence of the recombinant protein production host Pichia pastoris.</title>
        <authorList>
            <person name="De Schutter K."/>
            <person name="Lin Y.C."/>
            <person name="Tiels P."/>
            <person name="Van Hecke A."/>
            <person name="Glinka S."/>
            <person name="Weber-Lehmann J."/>
            <person name="Rouze P."/>
            <person name="Van de Peer Y."/>
            <person name="Callewaert N."/>
        </authorList>
    </citation>
    <scope>NUCLEOTIDE SEQUENCE [LARGE SCALE GENOMIC DNA]</scope>
    <source>
        <strain evidence="3">GS115 / ATCC 20864</strain>
    </source>
</reference>
<dbReference type="EMBL" id="FN392321">
    <property type="protein sequence ID" value="CAY70014.1"/>
    <property type="molecule type" value="Genomic_DNA"/>
</dbReference>
<evidence type="ECO:0000313" key="3">
    <source>
        <dbReference type="Proteomes" id="UP000000314"/>
    </source>
</evidence>
<dbReference type="InParanoid" id="C4R3H9"/>
<dbReference type="OrthoDB" id="10350809at2759"/>
<feature type="compositionally biased region" description="Polar residues" evidence="1">
    <location>
        <begin position="477"/>
        <end position="513"/>
    </location>
</feature>
<feature type="compositionally biased region" description="Polar residues" evidence="1">
    <location>
        <begin position="530"/>
        <end position="554"/>
    </location>
</feature>
<dbReference type="SMR" id="C4R3H9"/>
<feature type="compositionally biased region" description="Basic and acidic residues" evidence="1">
    <location>
        <begin position="260"/>
        <end position="272"/>
    </location>
</feature>
<dbReference type="GeneID" id="8199367"/>
<feature type="compositionally biased region" description="Basic and acidic residues" evidence="1">
    <location>
        <begin position="226"/>
        <end position="250"/>
    </location>
</feature>
<keyword evidence="3" id="KW-1185">Reference proteome</keyword>
<organism evidence="2 3">
    <name type="scientific">Komagataella phaffii (strain GS115 / ATCC 20864)</name>
    <name type="common">Yeast</name>
    <name type="synonym">Pichia pastoris</name>
    <dbReference type="NCBI Taxonomy" id="644223"/>
    <lineage>
        <taxon>Eukaryota</taxon>
        <taxon>Fungi</taxon>
        <taxon>Dikarya</taxon>
        <taxon>Ascomycota</taxon>
        <taxon>Saccharomycotina</taxon>
        <taxon>Pichiomycetes</taxon>
        <taxon>Pichiales</taxon>
        <taxon>Pichiaceae</taxon>
        <taxon>Komagataella</taxon>
    </lineage>
</organism>
<accession>C4R3H9</accession>